<dbReference type="GO" id="GO:0000155">
    <property type="term" value="F:phosphorelay sensor kinase activity"/>
    <property type="evidence" value="ECO:0007669"/>
    <property type="project" value="InterPro"/>
</dbReference>
<keyword evidence="6 12" id="KW-0812">Transmembrane</keyword>
<dbReference type="CDD" id="cd06225">
    <property type="entry name" value="HAMP"/>
    <property type="match status" value="1"/>
</dbReference>
<dbReference type="GO" id="GO:0005886">
    <property type="term" value="C:plasma membrane"/>
    <property type="evidence" value="ECO:0007669"/>
    <property type="project" value="TreeGrafter"/>
</dbReference>
<organism evidence="15 16">
    <name type="scientific">Thiocapsa roseopersicina</name>
    <dbReference type="NCBI Taxonomy" id="1058"/>
    <lineage>
        <taxon>Bacteria</taxon>
        <taxon>Pseudomonadati</taxon>
        <taxon>Pseudomonadota</taxon>
        <taxon>Gammaproteobacteria</taxon>
        <taxon>Chromatiales</taxon>
        <taxon>Chromatiaceae</taxon>
        <taxon>Thiocapsa</taxon>
    </lineage>
</organism>
<evidence type="ECO:0000259" key="13">
    <source>
        <dbReference type="PROSITE" id="PS50109"/>
    </source>
</evidence>
<dbReference type="RefSeq" id="WP_093033314.1">
    <property type="nucleotide sequence ID" value="NZ_FNNZ01000013.1"/>
</dbReference>
<dbReference type="SUPFAM" id="SSF55874">
    <property type="entry name" value="ATPase domain of HSP90 chaperone/DNA topoisomerase II/histidine kinase"/>
    <property type="match status" value="1"/>
</dbReference>
<dbReference type="EC" id="2.7.13.3" evidence="3"/>
<dbReference type="PRINTS" id="PR00344">
    <property type="entry name" value="BCTRLSENSOR"/>
</dbReference>
<dbReference type="AlphaFoldDB" id="A0A1H2YLL7"/>
<sequence>MSDAEVPGSALRARAANILRSSTFRLAVLYVLLLGVSVGILMAFLYWSTAGYMDRQSAATIEAEIRGLAEQYRRRGLNGLSSIIKERVARDPVGSSVYLLVDDTLEPLAGNLDRWPTGFPDAEGWLGFRLRERGPDRTEEHAARGQVFLLHGGLRLLVGRDVRDLEATRALILDALGWGLAITAALALLGGWLLSAGVMRRLETINQTAGEIMAGDLSRRIPLNGSGDDFDALAANLNRMLERIEQLMAGVRQVSDNIAHDLRTPLTRVRTKLELLRTELDGCENARSLAAETIADTEEMLSTFNALLRIARIESGARRAAFARVDLAALLEDLAELYEPLAAEKGQDLRLRLDGPIQVTGDRDLLFQALANLVDNAIKYTPPGGTIALAGASSEDGVTVTIRDSGPGIPPEARDRVLDRFVRLDDSRSTPGSGLGLSLVKAVLDLHQASIALGGDADGLIVTIRFRDARSPAA</sequence>
<evidence type="ECO:0000256" key="10">
    <source>
        <dbReference type="ARBA" id="ARBA00023136"/>
    </source>
</evidence>
<dbReference type="CDD" id="cd00082">
    <property type="entry name" value="HisKA"/>
    <property type="match status" value="1"/>
</dbReference>
<evidence type="ECO:0000256" key="5">
    <source>
        <dbReference type="ARBA" id="ARBA00022679"/>
    </source>
</evidence>
<evidence type="ECO:0000256" key="1">
    <source>
        <dbReference type="ARBA" id="ARBA00000085"/>
    </source>
</evidence>
<dbReference type="OrthoDB" id="9809766at2"/>
<dbReference type="InterPro" id="IPR036097">
    <property type="entry name" value="HisK_dim/P_sf"/>
</dbReference>
<dbReference type="InterPro" id="IPR005467">
    <property type="entry name" value="His_kinase_dom"/>
</dbReference>
<dbReference type="InterPro" id="IPR036890">
    <property type="entry name" value="HATPase_C_sf"/>
</dbReference>
<feature type="transmembrane region" description="Helical" evidence="12">
    <location>
        <begin position="27"/>
        <end position="47"/>
    </location>
</feature>
<dbReference type="PROSITE" id="PS50109">
    <property type="entry name" value="HIS_KIN"/>
    <property type="match status" value="1"/>
</dbReference>
<dbReference type="InterPro" id="IPR003594">
    <property type="entry name" value="HATPase_dom"/>
</dbReference>
<dbReference type="InterPro" id="IPR004358">
    <property type="entry name" value="Sig_transdc_His_kin-like_C"/>
</dbReference>
<feature type="coiled-coil region" evidence="11">
    <location>
        <begin position="234"/>
        <end position="286"/>
    </location>
</feature>
<evidence type="ECO:0000313" key="16">
    <source>
        <dbReference type="Proteomes" id="UP000198816"/>
    </source>
</evidence>
<keyword evidence="7 15" id="KW-0418">Kinase</keyword>
<dbReference type="Pfam" id="PF00672">
    <property type="entry name" value="HAMP"/>
    <property type="match status" value="1"/>
</dbReference>
<dbReference type="STRING" id="1058.SAMN05421783_11360"/>
<accession>A0A1H2YLL7</accession>
<dbReference type="PANTHER" id="PTHR45436:SF8">
    <property type="entry name" value="HISTIDINE KINASE"/>
    <property type="match status" value="1"/>
</dbReference>
<dbReference type="PROSITE" id="PS50885">
    <property type="entry name" value="HAMP"/>
    <property type="match status" value="1"/>
</dbReference>
<dbReference type="SMART" id="SM00387">
    <property type="entry name" value="HATPase_c"/>
    <property type="match status" value="1"/>
</dbReference>
<evidence type="ECO:0000256" key="11">
    <source>
        <dbReference type="SAM" id="Coils"/>
    </source>
</evidence>
<dbReference type="Proteomes" id="UP000198816">
    <property type="component" value="Unassembled WGS sequence"/>
</dbReference>
<dbReference type="Gene3D" id="3.30.565.10">
    <property type="entry name" value="Histidine kinase-like ATPase, C-terminal domain"/>
    <property type="match status" value="1"/>
</dbReference>
<dbReference type="PANTHER" id="PTHR45436">
    <property type="entry name" value="SENSOR HISTIDINE KINASE YKOH"/>
    <property type="match status" value="1"/>
</dbReference>
<dbReference type="InterPro" id="IPR003661">
    <property type="entry name" value="HisK_dim/P_dom"/>
</dbReference>
<evidence type="ECO:0000256" key="7">
    <source>
        <dbReference type="ARBA" id="ARBA00022777"/>
    </source>
</evidence>
<comment type="catalytic activity">
    <reaction evidence="1">
        <text>ATP + protein L-histidine = ADP + protein N-phospho-L-histidine.</text>
        <dbReference type="EC" id="2.7.13.3"/>
    </reaction>
</comment>
<dbReference type="InterPro" id="IPR003660">
    <property type="entry name" value="HAMP_dom"/>
</dbReference>
<gene>
    <name evidence="15" type="ORF">SAMN05421783_11360</name>
</gene>
<dbReference type="SMART" id="SM00304">
    <property type="entry name" value="HAMP"/>
    <property type="match status" value="1"/>
</dbReference>
<dbReference type="Gene3D" id="6.10.340.10">
    <property type="match status" value="1"/>
</dbReference>
<protein>
    <recommendedName>
        <fullName evidence="3">histidine kinase</fullName>
        <ecNumber evidence="3">2.7.13.3</ecNumber>
    </recommendedName>
</protein>
<feature type="transmembrane region" description="Helical" evidence="12">
    <location>
        <begin position="170"/>
        <end position="194"/>
    </location>
</feature>
<reference evidence="16" key="1">
    <citation type="submission" date="2016-10" db="EMBL/GenBank/DDBJ databases">
        <authorList>
            <person name="Varghese N."/>
            <person name="Submissions S."/>
        </authorList>
    </citation>
    <scope>NUCLEOTIDE SEQUENCE [LARGE SCALE GENOMIC DNA]</scope>
    <source>
        <strain evidence="16">DSM 217</strain>
    </source>
</reference>
<keyword evidence="11" id="KW-0175">Coiled coil</keyword>
<name>A0A1H2YLL7_THIRO</name>
<proteinExistence type="predicted"/>
<evidence type="ECO:0000256" key="6">
    <source>
        <dbReference type="ARBA" id="ARBA00022692"/>
    </source>
</evidence>
<dbReference type="EMBL" id="FNNZ01000013">
    <property type="protein sequence ID" value="SDX05708.1"/>
    <property type="molecule type" value="Genomic_DNA"/>
</dbReference>
<evidence type="ECO:0000259" key="14">
    <source>
        <dbReference type="PROSITE" id="PS50885"/>
    </source>
</evidence>
<feature type="domain" description="Histidine kinase" evidence="13">
    <location>
        <begin position="257"/>
        <end position="470"/>
    </location>
</feature>
<keyword evidence="9" id="KW-0902">Two-component regulatory system</keyword>
<keyword evidence="10 12" id="KW-0472">Membrane</keyword>
<comment type="subcellular location">
    <subcellularLocation>
        <location evidence="2">Membrane</location>
    </subcellularLocation>
</comment>
<dbReference type="Pfam" id="PF00512">
    <property type="entry name" value="HisKA"/>
    <property type="match status" value="1"/>
</dbReference>
<evidence type="ECO:0000256" key="3">
    <source>
        <dbReference type="ARBA" id="ARBA00012438"/>
    </source>
</evidence>
<evidence type="ECO:0000256" key="2">
    <source>
        <dbReference type="ARBA" id="ARBA00004370"/>
    </source>
</evidence>
<evidence type="ECO:0000256" key="8">
    <source>
        <dbReference type="ARBA" id="ARBA00022989"/>
    </source>
</evidence>
<dbReference type="Pfam" id="PF02518">
    <property type="entry name" value="HATPase_c"/>
    <property type="match status" value="1"/>
</dbReference>
<evidence type="ECO:0000256" key="4">
    <source>
        <dbReference type="ARBA" id="ARBA00022553"/>
    </source>
</evidence>
<dbReference type="SUPFAM" id="SSF47384">
    <property type="entry name" value="Homodimeric domain of signal transducing histidine kinase"/>
    <property type="match status" value="1"/>
</dbReference>
<dbReference type="SMART" id="SM00388">
    <property type="entry name" value="HisKA"/>
    <property type="match status" value="1"/>
</dbReference>
<feature type="domain" description="HAMP" evidence="14">
    <location>
        <begin position="196"/>
        <end position="249"/>
    </location>
</feature>
<dbReference type="SUPFAM" id="SSF158472">
    <property type="entry name" value="HAMP domain-like"/>
    <property type="match status" value="1"/>
</dbReference>
<dbReference type="Gene3D" id="1.10.287.130">
    <property type="match status" value="1"/>
</dbReference>
<keyword evidence="8 12" id="KW-1133">Transmembrane helix</keyword>
<keyword evidence="4" id="KW-0597">Phosphoprotein</keyword>
<keyword evidence="16" id="KW-1185">Reference proteome</keyword>
<keyword evidence="5" id="KW-0808">Transferase</keyword>
<evidence type="ECO:0000256" key="9">
    <source>
        <dbReference type="ARBA" id="ARBA00023012"/>
    </source>
</evidence>
<evidence type="ECO:0000256" key="12">
    <source>
        <dbReference type="SAM" id="Phobius"/>
    </source>
</evidence>
<evidence type="ECO:0000313" key="15">
    <source>
        <dbReference type="EMBL" id="SDX05708.1"/>
    </source>
</evidence>
<dbReference type="InterPro" id="IPR050428">
    <property type="entry name" value="TCS_sensor_his_kinase"/>
</dbReference>